<dbReference type="SUPFAM" id="SSF46785">
    <property type="entry name" value="Winged helix' DNA-binding domain"/>
    <property type="match status" value="1"/>
</dbReference>
<evidence type="ECO:0000256" key="2">
    <source>
        <dbReference type="ARBA" id="ARBA00023125"/>
    </source>
</evidence>
<keyword evidence="3" id="KW-0539">Nucleus</keyword>
<proteinExistence type="inferred from homology"/>
<feature type="compositionally biased region" description="Polar residues" evidence="5">
    <location>
        <begin position="287"/>
        <end position="296"/>
    </location>
</feature>
<feature type="compositionally biased region" description="Polar residues" evidence="5">
    <location>
        <begin position="252"/>
        <end position="262"/>
    </location>
</feature>
<sequence>MPRKMPRNSLPPFLKKLRHITETVPPDIASWSEDGLSFIIHKKEFESEILKEHFKGNIQTFVRQLHFYGFRKFENGKATSEPKLEESKDHIQAENGNATDFAFSFAHEYFRRDQPHLIFAIKRKTRADNLGIDSVVTSGELRGIGSQVTHLEQYTSKVRKDLDGVLKRLGIEVGIGLGDYEGNKRRRLPVFAAGKELEEATQKQSYDEEQALLGDQIEKDKNCDIKTENVSIPVKTEPKPVDKNKNPVETKAVSSVSDATSTPSNPIKIKKEKEEHSHSNVSKGEASVTSPAKLQT</sequence>
<evidence type="ECO:0000256" key="5">
    <source>
        <dbReference type="SAM" id="MobiDB-lite"/>
    </source>
</evidence>
<protein>
    <recommendedName>
        <fullName evidence="6">HSF-type DNA-binding domain-containing protein</fullName>
    </recommendedName>
</protein>
<dbReference type="PANTHER" id="PTHR10015">
    <property type="entry name" value="HEAT SHOCK TRANSCRIPTION FACTOR"/>
    <property type="match status" value="1"/>
</dbReference>
<dbReference type="GO" id="GO:0003700">
    <property type="term" value="F:DNA-binding transcription factor activity"/>
    <property type="evidence" value="ECO:0007669"/>
    <property type="project" value="InterPro"/>
</dbReference>
<dbReference type="SMART" id="SM00415">
    <property type="entry name" value="HSF"/>
    <property type="match status" value="1"/>
</dbReference>
<evidence type="ECO:0000256" key="4">
    <source>
        <dbReference type="RuleBase" id="RU004020"/>
    </source>
</evidence>
<feature type="domain" description="HSF-type DNA-binding" evidence="6">
    <location>
        <begin position="9"/>
        <end position="124"/>
    </location>
</feature>
<accession>A0A7S3LRC9</accession>
<keyword evidence="2" id="KW-0238">DNA-binding</keyword>
<dbReference type="InterPro" id="IPR036390">
    <property type="entry name" value="WH_DNA-bd_sf"/>
</dbReference>
<dbReference type="InterPro" id="IPR000232">
    <property type="entry name" value="HSF_DNA-bd"/>
</dbReference>
<organism evidence="7">
    <name type="scientific">Aplanochytrium stocchinoi</name>
    <dbReference type="NCBI Taxonomy" id="215587"/>
    <lineage>
        <taxon>Eukaryota</taxon>
        <taxon>Sar</taxon>
        <taxon>Stramenopiles</taxon>
        <taxon>Bigyra</taxon>
        <taxon>Labyrinthulomycetes</taxon>
        <taxon>Thraustochytrida</taxon>
        <taxon>Thraustochytriidae</taxon>
        <taxon>Aplanochytrium</taxon>
    </lineage>
</organism>
<feature type="compositionally biased region" description="Basic and acidic residues" evidence="5">
    <location>
        <begin position="236"/>
        <end position="248"/>
    </location>
</feature>
<evidence type="ECO:0000313" key="7">
    <source>
        <dbReference type="EMBL" id="CAE0439909.1"/>
    </source>
</evidence>
<reference evidence="7" key="1">
    <citation type="submission" date="2021-01" db="EMBL/GenBank/DDBJ databases">
        <authorList>
            <person name="Corre E."/>
            <person name="Pelletier E."/>
            <person name="Niang G."/>
            <person name="Scheremetjew M."/>
            <person name="Finn R."/>
            <person name="Kale V."/>
            <person name="Holt S."/>
            <person name="Cochrane G."/>
            <person name="Meng A."/>
            <person name="Brown T."/>
            <person name="Cohen L."/>
        </authorList>
    </citation>
    <scope>NUCLEOTIDE SEQUENCE</scope>
    <source>
        <strain evidence="7">GSBS06</strain>
    </source>
</reference>
<evidence type="ECO:0000256" key="3">
    <source>
        <dbReference type="ARBA" id="ARBA00023242"/>
    </source>
</evidence>
<name>A0A7S3LRC9_9STRA</name>
<comment type="similarity">
    <text evidence="4">Belongs to the HSF family.</text>
</comment>
<dbReference type="Pfam" id="PF00447">
    <property type="entry name" value="HSF_DNA-bind"/>
    <property type="match status" value="1"/>
</dbReference>
<dbReference type="Gene3D" id="1.10.10.10">
    <property type="entry name" value="Winged helix-like DNA-binding domain superfamily/Winged helix DNA-binding domain"/>
    <property type="match status" value="1"/>
</dbReference>
<dbReference type="AlphaFoldDB" id="A0A7S3LRC9"/>
<feature type="compositionally biased region" description="Basic and acidic residues" evidence="5">
    <location>
        <begin position="269"/>
        <end position="278"/>
    </location>
</feature>
<dbReference type="GO" id="GO:0005634">
    <property type="term" value="C:nucleus"/>
    <property type="evidence" value="ECO:0007669"/>
    <property type="project" value="UniProtKB-SubCell"/>
</dbReference>
<dbReference type="PANTHER" id="PTHR10015:SF427">
    <property type="entry name" value="HEAT SHOCK FACTOR PROTEIN"/>
    <property type="match status" value="1"/>
</dbReference>
<evidence type="ECO:0000259" key="6">
    <source>
        <dbReference type="SMART" id="SM00415"/>
    </source>
</evidence>
<dbReference type="GO" id="GO:0043565">
    <property type="term" value="F:sequence-specific DNA binding"/>
    <property type="evidence" value="ECO:0007669"/>
    <property type="project" value="InterPro"/>
</dbReference>
<feature type="region of interest" description="Disordered" evidence="5">
    <location>
        <begin position="231"/>
        <end position="296"/>
    </location>
</feature>
<evidence type="ECO:0000256" key="1">
    <source>
        <dbReference type="ARBA" id="ARBA00004123"/>
    </source>
</evidence>
<gene>
    <name evidence="7" type="ORF">ASTO00021_LOCUS10067</name>
</gene>
<dbReference type="InterPro" id="IPR036388">
    <property type="entry name" value="WH-like_DNA-bd_sf"/>
</dbReference>
<dbReference type="EMBL" id="HBIN01013336">
    <property type="protein sequence ID" value="CAE0439909.1"/>
    <property type="molecule type" value="Transcribed_RNA"/>
</dbReference>
<comment type="subcellular location">
    <subcellularLocation>
        <location evidence="1">Nucleus</location>
    </subcellularLocation>
</comment>